<dbReference type="InterPro" id="IPR010987">
    <property type="entry name" value="Glutathione-S-Trfase_C-like"/>
</dbReference>
<dbReference type="GO" id="GO:0006749">
    <property type="term" value="P:glutathione metabolic process"/>
    <property type="evidence" value="ECO:0007669"/>
    <property type="project" value="TreeGrafter"/>
</dbReference>
<keyword evidence="6" id="KW-0828">Tyrosine catabolism</keyword>
<dbReference type="Gene3D" id="1.20.1050.10">
    <property type="match status" value="1"/>
</dbReference>
<evidence type="ECO:0000256" key="7">
    <source>
        <dbReference type="ARBA" id="ARBA00023232"/>
    </source>
</evidence>
<evidence type="ECO:0000259" key="8">
    <source>
        <dbReference type="PROSITE" id="PS50404"/>
    </source>
</evidence>
<dbReference type="FunFam" id="1.20.1050.10:FF:000017">
    <property type="entry name" value="Maleylacetoacetate isomerase"/>
    <property type="match status" value="1"/>
</dbReference>
<protein>
    <recommendedName>
        <fullName evidence="5">maleylacetoacetate isomerase</fullName>
        <ecNumber evidence="5">5.2.1.2</ecNumber>
    </recommendedName>
</protein>
<dbReference type="Pfam" id="PF13409">
    <property type="entry name" value="GST_N_2"/>
    <property type="match status" value="1"/>
</dbReference>
<dbReference type="InterPro" id="IPR004046">
    <property type="entry name" value="GST_C"/>
</dbReference>
<reference evidence="10" key="1">
    <citation type="journal article" date="2013" name="Genetics">
        <title>The draft genome and transcriptome of Panagrellus redivivus are shaped by the harsh demands of a free-living lifestyle.</title>
        <authorList>
            <person name="Srinivasan J."/>
            <person name="Dillman A.R."/>
            <person name="Macchietto M.G."/>
            <person name="Heikkinen L."/>
            <person name="Lakso M."/>
            <person name="Fracchia K.M."/>
            <person name="Antoshechkin I."/>
            <person name="Mortazavi A."/>
            <person name="Wong G."/>
            <person name="Sternberg P.W."/>
        </authorList>
    </citation>
    <scope>NUCLEOTIDE SEQUENCE [LARGE SCALE GENOMIC DNA]</scope>
    <source>
        <strain evidence="10">MT8872</strain>
    </source>
</reference>
<evidence type="ECO:0000256" key="5">
    <source>
        <dbReference type="ARBA" id="ARBA00013199"/>
    </source>
</evidence>
<evidence type="ECO:0000256" key="6">
    <source>
        <dbReference type="ARBA" id="ARBA00022878"/>
    </source>
</evidence>
<evidence type="ECO:0000256" key="1">
    <source>
        <dbReference type="ARBA" id="ARBA00001622"/>
    </source>
</evidence>
<evidence type="ECO:0000256" key="2">
    <source>
        <dbReference type="ARBA" id="ARBA00001955"/>
    </source>
</evidence>
<dbReference type="GO" id="GO:0005739">
    <property type="term" value="C:mitochondrion"/>
    <property type="evidence" value="ECO:0007669"/>
    <property type="project" value="TreeGrafter"/>
</dbReference>
<dbReference type="InterPro" id="IPR034333">
    <property type="entry name" value="GST_Zeta_N"/>
</dbReference>
<comment type="cofactor">
    <cofactor evidence="2">
        <name>glutathione</name>
        <dbReference type="ChEBI" id="CHEBI:57925"/>
    </cofactor>
</comment>
<dbReference type="GO" id="GO:0006572">
    <property type="term" value="P:L-tyrosine catabolic process"/>
    <property type="evidence" value="ECO:0007669"/>
    <property type="project" value="UniProtKB-KW"/>
</dbReference>
<dbReference type="InterPro" id="IPR036249">
    <property type="entry name" value="Thioredoxin-like_sf"/>
</dbReference>
<dbReference type="EC" id="5.2.1.2" evidence="5"/>
<comment type="catalytic activity">
    <reaction evidence="1">
        <text>4-maleylacetoacetate = 4-fumarylacetoacetate</text>
        <dbReference type="Rhea" id="RHEA:14817"/>
        <dbReference type="ChEBI" id="CHEBI:17105"/>
        <dbReference type="ChEBI" id="CHEBI:18034"/>
        <dbReference type="EC" id="5.2.1.2"/>
    </reaction>
</comment>
<dbReference type="InterPro" id="IPR040079">
    <property type="entry name" value="Glutathione_S-Trfase"/>
</dbReference>
<dbReference type="InterPro" id="IPR005955">
    <property type="entry name" value="GST_Zeta"/>
</dbReference>
<evidence type="ECO:0000313" key="11">
    <source>
        <dbReference type="WBParaSite" id="Pan_g3613.t1"/>
    </source>
</evidence>
<comment type="pathway">
    <text evidence="3">Amino-acid degradation; L-phenylalanine degradation; acetoacetate and fumarate from L-phenylalanine: step 5/6.</text>
</comment>
<sequence>MVVDSNLTLYSYWRSSCSWRVRIALNLKKIPYSYHSVNLLKGEHLRPEFLSVNPRSFLPVLSLGGGANLADSMAIIEYIEEKYPDSGIPLLPKSPEARAVVRSLAYYVSSGIQPLQNMNVMKRVGAGDSAKAAAHNKHFITIGFDALEKELERSAGKYAVGDELSLVDVVIPAQVYNAIRFGVDMSKYPTISRLNATLEKIPEFIAADAWHQPDTPENERRS</sequence>
<evidence type="ECO:0000259" key="9">
    <source>
        <dbReference type="PROSITE" id="PS50405"/>
    </source>
</evidence>
<dbReference type="SUPFAM" id="SSF47616">
    <property type="entry name" value="GST C-terminal domain-like"/>
    <property type="match status" value="1"/>
</dbReference>
<dbReference type="GO" id="GO:0016034">
    <property type="term" value="F:maleylacetoacetate isomerase activity"/>
    <property type="evidence" value="ECO:0007669"/>
    <property type="project" value="UniProtKB-EC"/>
</dbReference>
<organism evidence="10 11">
    <name type="scientific">Panagrellus redivivus</name>
    <name type="common">Microworm</name>
    <dbReference type="NCBI Taxonomy" id="6233"/>
    <lineage>
        <taxon>Eukaryota</taxon>
        <taxon>Metazoa</taxon>
        <taxon>Ecdysozoa</taxon>
        <taxon>Nematoda</taxon>
        <taxon>Chromadorea</taxon>
        <taxon>Rhabditida</taxon>
        <taxon>Tylenchina</taxon>
        <taxon>Panagrolaimomorpha</taxon>
        <taxon>Panagrolaimoidea</taxon>
        <taxon>Panagrolaimidae</taxon>
        <taxon>Panagrellus</taxon>
    </lineage>
</organism>
<feature type="domain" description="GST C-terminal" evidence="9">
    <location>
        <begin position="94"/>
        <end position="217"/>
    </location>
</feature>
<dbReference type="Pfam" id="PF14497">
    <property type="entry name" value="GST_C_3"/>
    <property type="match status" value="1"/>
</dbReference>
<dbReference type="PANTHER" id="PTHR42673">
    <property type="entry name" value="MALEYLACETOACETATE ISOMERASE"/>
    <property type="match status" value="1"/>
</dbReference>
<dbReference type="PANTHER" id="PTHR42673:SF4">
    <property type="entry name" value="MALEYLACETOACETATE ISOMERASE"/>
    <property type="match status" value="1"/>
</dbReference>
<accession>A0A7E4VXL1</accession>
<dbReference type="GO" id="GO:0006559">
    <property type="term" value="P:L-phenylalanine catabolic process"/>
    <property type="evidence" value="ECO:0007669"/>
    <property type="project" value="UniProtKB-UniPathway"/>
</dbReference>
<dbReference type="SUPFAM" id="SSF52833">
    <property type="entry name" value="Thioredoxin-like"/>
    <property type="match status" value="1"/>
</dbReference>
<dbReference type="PROSITE" id="PS50404">
    <property type="entry name" value="GST_NTER"/>
    <property type="match status" value="1"/>
</dbReference>
<dbReference type="WBParaSite" id="Pan_g3613.t1">
    <property type="protein sequence ID" value="Pan_g3613.t1"/>
    <property type="gene ID" value="Pan_g3613"/>
</dbReference>
<dbReference type="PROSITE" id="PS50405">
    <property type="entry name" value="GST_CTER"/>
    <property type="match status" value="1"/>
</dbReference>
<proteinExistence type="inferred from homology"/>
<feature type="domain" description="GST N-terminal" evidence="8">
    <location>
        <begin position="5"/>
        <end position="87"/>
    </location>
</feature>
<reference evidence="11" key="2">
    <citation type="submission" date="2020-10" db="UniProtKB">
        <authorList>
            <consortium name="WormBaseParasite"/>
        </authorList>
    </citation>
    <scope>IDENTIFICATION</scope>
</reference>
<evidence type="ECO:0000256" key="4">
    <source>
        <dbReference type="ARBA" id="ARBA00010007"/>
    </source>
</evidence>
<dbReference type="NCBIfam" id="TIGR01262">
    <property type="entry name" value="maiA"/>
    <property type="match status" value="1"/>
</dbReference>
<keyword evidence="10" id="KW-1185">Reference proteome</keyword>
<comment type="similarity">
    <text evidence="4">Belongs to the GST superfamily. Zeta family.</text>
</comment>
<name>A0A7E4VXL1_PANRE</name>
<dbReference type="SFLD" id="SFLDS00019">
    <property type="entry name" value="Glutathione_Transferase_(cytos"/>
    <property type="match status" value="1"/>
</dbReference>
<dbReference type="Proteomes" id="UP000492821">
    <property type="component" value="Unassembled WGS sequence"/>
</dbReference>
<dbReference type="GO" id="GO:0004364">
    <property type="term" value="F:glutathione transferase activity"/>
    <property type="evidence" value="ECO:0007669"/>
    <property type="project" value="TreeGrafter"/>
</dbReference>
<dbReference type="InterPro" id="IPR036282">
    <property type="entry name" value="Glutathione-S-Trfase_C_sf"/>
</dbReference>
<evidence type="ECO:0000313" key="10">
    <source>
        <dbReference type="Proteomes" id="UP000492821"/>
    </source>
</evidence>
<dbReference type="CDD" id="cd03042">
    <property type="entry name" value="GST_N_Zeta"/>
    <property type="match status" value="1"/>
</dbReference>
<keyword evidence="7" id="KW-0585">Phenylalanine catabolism</keyword>
<dbReference type="InterPro" id="IPR034330">
    <property type="entry name" value="GST_Zeta_C"/>
</dbReference>
<evidence type="ECO:0000256" key="3">
    <source>
        <dbReference type="ARBA" id="ARBA00004671"/>
    </source>
</evidence>
<dbReference type="SFLD" id="SFLDG00358">
    <property type="entry name" value="Main_(cytGST)"/>
    <property type="match status" value="1"/>
</dbReference>
<dbReference type="InterPro" id="IPR004045">
    <property type="entry name" value="Glutathione_S-Trfase_N"/>
</dbReference>
<dbReference type="CDD" id="cd03191">
    <property type="entry name" value="GST_C_Zeta"/>
    <property type="match status" value="1"/>
</dbReference>
<dbReference type="Gene3D" id="3.40.30.10">
    <property type="entry name" value="Glutaredoxin"/>
    <property type="match status" value="1"/>
</dbReference>
<dbReference type="AlphaFoldDB" id="A0A7E4VXL1"/>
<dbReference type="UniPathway" id="UPA00139">
    <property type="reaction ID" value="UER00340"/>
</dbReference>